<dbReference type="InterPro" id="IPR013096">
    <property type="entry name" value="Cupin_2"/>
</dbReference>
<dbReference type="SUPFAM" id="SSF51182">
    <property type="entry name" value="RmlC-like cupins"/>
    <property type="match status" value="1"/>
</dbReference>
<evidence type="ECO:0000313" key="3">
    <source>
        <dbReference type="Proteomes" id="UP000451233"/>
    </source>
</evidence>
<dbReference type="Pfam" id="PF07883">
    <property type="entry name" value="Cupin_2"/>
    <property type="match status" value="1"/>
</dbReference>
<organism evidence="2 3">
    <name type="scientific">Hufsiella ginkgonis</name>
    <dbReference type="NCBI Taxonomy" id="2695274"/>
    <lineage>
        <taxon>Bacteria</taxon>
        <taxon>Pseudomonadati</taxon>
        <taxon>Bacteroidota</taxon>
        <taxon>Sphingobacteriia</taxon>
        <taxon>Sphingobacteriales</taxon>
        <taxon>Sphingobacteriaceae</taxon>
        <taxon>Hufsiella</taxon>
    </lineage>
</organism>
<reference evidence="2 3" key="1">
    <citation type="submission" date="2019-11" db="EMBL/GenBank/DDBJ databases">
        <title>Pedobacter sp. HMF7056 Genome sequencing and assembly.</title>
        <authorList>
            <person name="Kang H."/>
            <person name="Kim H."/>
            <person name="Joh K."/>
        </authorList>
    </citation>
    <scope>NUCLEOTIDE SEQUENCE [LARGE SCALE GENOMIC DNA]</scope>
    <source>
        <strain evidence="2 3">HMF7056</strain>
    </source>
</reference>
<gene>
    <name evidence="2" type="ORF">GS398_15840</name>
</gene>
<dbReference type="PANTHER" id="PTHR36114">
    <property type="entry name" value="16.7 KDA PROTEIN IN WHIE LOCUS"/>
    <property type="match status" value="1"/>
</dbReference>
<dbReference type="PANTHER" id="PTHR36114:SF1">
    <property type="entry name" value="16.7 KDA PROTEIN IN WHIE LOCUS"/>
    <property type="match status" value="1"/>
</dbReference>
<dbReference type="Gene3D" id="2.60.120.10">
    <property type="entry name" value="Jelly Rolls"/>
    <property type="match status" value="1"/>
</dbReference>
<evidence type="ECO:0000313" key="2">
    <source>
        <dbReference type="EMBL" id="MXV16774.1"/>
    </source>
</evidence>
<dbReference type="EMBL" id="WVHS01000003">
    <property type="protein sequence ID" value="MXV16774.1"/>
    <property type="molecule type" value="Genomic_DNA"/>
</dbReference>
<dbReference type="InterPro" id="IPR011051">
    <property type="entry name" value="RmlC_Cupin_sf"/>
</dbReference>
<dbReference type="InterPro" id="IPR052044">
    <property type="entry name" value="PKS_Associated_Protein"/>
</dbReference>
<dbReference type="InterPro" id="IPR014710">
    <property type="entry name" value="RmlC-like_jellyroll"/>
</dbReference>
<name>A0A7K1Y0H3_9SPHI</name>
<accession>A0A7K1Y0H3</accession>
<sequence>MLVMALENLTGDYTNKVLTRVNDHVIRVSVMTKEFYWHYHPNSDETFQVLEGGIRIDLEDETIELQPGQLFTVPKNAVHRTRPVGDRSVNITFERQDMETIKVRQPERSII</sequence>
<protein>
    <submittedName>
        <fullName evidence="2">Cupin domain-containing protein</fullName>
    </submittedName>
</protein>
<evidence type="ECO:0000259" key="1">
    <source>
        <dbReference type="Pfam" id="PF07883"/>
    </source>
</evidence>
<proteinExistence type="predicted"/>
<feature type="domain" description="Cupin type-2" evidence="1">
    <location>
        <begin position="34"/>
        <end position="89"/>
    </location>
</feature>
<keyword evidence="3" id="KW-1185">Reference proteome</keyword>
<dbReference type="Proteomes" id="UP000451233">
    <property type="component" value="Unassembled WGS sequence"/>
</dbReference>
<comment type="caution">
    <text evidence="2">The sequence shown here is derived from an EMBL/GenBank/DDBJ whole genome shotgun (WGS) entry which is preliminary data.</text>
</comment>
<dbReference type="AlphaFoldDB" id="A0A7K1Y0H3"/>